<feature type="region of interest" description="Disordered" evidence="1">
    <location>
        <begin position="428"/>
        <end position="448"/>
    </location>
</feature>
<protein>
    <submittedName>
        <fullName evidence="2">Capsular biosynthesis protein</fullName>
    </submittedName>
</protein>
<reference evidence="2" key="1">
    <citation type="submission" date="2024-06" db="EMBL/GenBank/DDBJ databases">
        <title>Methylostella associata gen. nov., sp. nov., a novel Ancalomicrobiaceae-affiliated facultatively methylotrophic bacteria that feed on methanotrophs of the genus Methylococcus.</title>
        <authorList>
            <person name="Saltykova V."/>
            <person name="Danilova O.V."/>
            <person name="Oshkin I.Y."/>
            <person name="Belova S.E."/>
            <person name="Pimenov N.V."/>
            <person name="Dedysh S.N."/>
        </authorList>
    </citation>
    <scope>NUCLEOTIDE SEQUENCE</scope>
    <source>
        <strain evidence="2">S20</strain>
    </source>
</reference>
<dbReference type="Pfam" id="PF05159">
    <property type="entry name" value="Capsule_synth"/>
    <property type="match status" value="1"/>
</dbReference>
<name>A0AAU7X9A3_9HYPH</name>
<sequence>MKIKRKVLFLQGPTSTFWRELGQALKANGHDVHKINFHVGDWLYWRSFNASAYFGSIDEWEEYLDNYVEMHGITDILYYADRVPYHVVAARVGKVRGIRTVAIENGYLRPDWLTLELGGMAAHSHFPNDPEAIRRIAATLPEPDFDVRHSHKFSVEAVHEVTYNLSSYFVRWAFPRYHSDKYYNPLVDYVSFLFRLIRSGKEERRASSIVDGLLAGDAPFYVFPLQLQSDYQIRANSTFVHMSQMIEQVVGSFVAKAPQDSKLIFKLHPHDNGYENWPKVVRRVARRFGVDDRVTLIDGGDLNAMLGKAKGCILVNSTAGLHALRKHCPTKVLGIAVFDIPGLTHQGDLDSFWNAPEPVDQDLLDSFLRAMAASIQVKGSFYEPEGRKAAIAEIIDRMERNRINMPGCYVDPPPRLARARAMGVPCAKPEPARPAVQTPASVVPISRM</sequence>
<evidence type="ECO:0000256" key="1">
    <source>
        <dbReference type="SAM" id="MobiDB-lite"/>
    </source>
</evidence>
<proteinExistence type="predicted"/>
<evidence type="ECO:0000313" key="2">
    <source>
        <dbReference type="EMBL" id="XBY44706.1"/>
    </source>
</evidence>
<dbReference type="GO" id="GO:0015774">
    <property type="term" value="P:polysaccharide transport"/>
    <property type="evidence" value="ECO:0007669"/>
    <property type="project" value="InterPro"/>
</dbReference>
<dbReference type="RefSeq" id="WP_407049797.1">
    <property type="nucleotide sequence ID" value="NZ_CP158568.1"/>
</dbReference>
<dbReference type="KEGG" id="mflg:ABS361_22390"/>
<dbReference type="GO" id="GO:0000271">
    <property type="term" value="P:polysaccharide biosynthetic process"/>
    <property type="evidence" value="ECO:0007669"/>
    <property type="project" value="InterPro"/>
</dbReference>
<organism evidence="2">
    <name type="scientific">Methyloraptor flagellatus</name>
    <dbReference type="NCBI Taxonomy" id="3162530"/>
    <lineage>
        <taxon>Bacteria</taxon>
        <taxon>Pseudomonadati</taxon>
        <taxon>Pseudomonadota</taxon>
        <taxon>Alphaproteobacteria</taxon>
        <taxon>Hyphomicrobiales</taxon>
        <taxon>Ancalomicrobiaceae</taxon>
        <taxon>Methyloraptor</taxon>
    </lineage>
</organism>
<dbReference type="InterPro" id="IPR007833">
    <property type="entry name" value="Capsule_polysaccharide_synth"/>
</dbReference>
<accession>A0AAU7X9A3</accession>
<dbReference type="CDD" id="cd16441">
    <property type="entry name" value="beta_Kdo_transferase_KpsS"/>
    <property type="match status" value="1"/>
</dbReference>
<gene>
    <name evidence="2" type="ORF">ABS361_22390</name>
</gene>
<dbReference type="EMBL" id="CP158568">
    <property type="protein sequence ID" value="XBY44706.1"/>
    <property type="molecule type" value="Genomic_DNA"/>
</dbReference>
<dbReference type="AlphaFoldDB" id="A0AAU7X9A3"/>